<gene>
    <name evidence="1" type="ORF">L207DRAFT_587337</name>
</gene>
<keyword evidence="2" id="KW-1185">Reference proteome</keyword>
<dbReference type="Proteomes" id="UP000235786">
    <property type="component" value="Unassembled WGS sequence"/>
</dbReference>
<sequence>MRHDGEAVAIDLPDLDPVESPEGVKWIDATHANVPDHYQHDYGHAHDHAYNYSHT</sequence>
<name>A0A2J6RCU2_HYAVF</name>
<dbReference type="EMBL" id="KZ613951">
    <property type="protein sequence ID" value="PMD36332.1"/>
    <property type="molecule type" value="Genomic_DNA"/>
</dbReference>
<reference evidence="1 2" key="1">
    <citation type="submission" date="2016-04" db="EMBL/GenBank/DDBJ databases">
        <title>A degradative enzymes factory behind the ericoid mycorrhizal symbiosis.</title>
        <authorList>
            <consortium name="DOE Joint Genome Institute"/>
            <person name="Martino E."/>
            <person name="Morin E."/>
            <person name="Grelet G."/>
            <person name="Kuo A."/>
            <person name="Kohler A."/>
            <person name="Daghino S."/>
            <person name="Barry K."/>
            <person name="Choi C."/>
            <person name="Cichocki N."/>
            <person name="Clum A."/>
            <person name="Copeland A."/>
            <person name="Hainaut M."/>
            <person name="Haridas S."/>
            <person name="Labutti K."/>
            <person name="Lindquist E."/>
            <person name="Lipzen A."/>
            <person name="Khouja H.-R."/>
            <person name="Murat C."/>
            <person name="Ohm R."/>
            <person name="Olson A."/>
            <person name="Spatafora J."/>
            <person name="Veneault-Fourrey C."/>
            <person name="Henrissat B."/>
            <person name="Grigoriev I."/>
            <person name="Martin F."/>
            <person name="Perotto S."/>
        </authorList>
    </citation>
    <scope>NUCLEOTIDE SEQUENCE [LARGE SCALE GENOMIC DNA]</scope>
    <source>
        <strain evidence="1 2">F</strain>
    </source>
</reference>
<proteinExistence type="predicted"/>
<evidence type="ECO:0000313" key="2">
    <source>
        <dbReference type="Proteomes" id="UP000235786"/>
    </source>
</evidence>
<accession>A0A2J6RCU2</accession>
<organism evidence="1 2">
    <name type="scientific">Hyaloscypha variabilis (strain UAMH 11265 / GT02V1 / F)</name>
    <name type="common">Meliniomyces variabilis</name>
    <dbReference type="NCBI Taxonomy" id="1149755"/>
    <lineage>
        <taxon>Eukaryota</taxon>
        <taxon>Fungi</taxon>
        <taxon>Dikarya</taxon>
        <taxon>Ascomycota</taxon>
        <taxon>Pezizomycotina</taxon>
        <taxon>Leotiomycetes</taxon>
        <taxon>Helotiales</taxon>
        <taxon>Hyaloscyphaceae</taxon>
        <taxon>Hyaloscypha</taxon>
        <taxon>Hyaloscypha variabilis</taxon>
    </lineage>
</organism>
<dbReference type="AlphaFoldDB" id="A0A2J6RCU2"/>
<evidence type="ECO:0000313" key="1">
    <source>
        <dbReference type="EMBL" id="PMD36332.1"/>
    </source>
</evidence>
<protein>
    <submittedName>
        <fullName evidence="1">Uncharacterized protein</fullName>
    </submittedName>
</protein>